<dbReference type="RefSeq" id="WP_121896718.1">
    <property type="nucleotide sequence ID" value="NZ_RCNT01000001.1"/>
</dbReference>
<dbReference type="InterPro" id="IPR003778">
    <property type="entry name" value="CT_A_B"/>
</dbReference>
<evidence type="ECO:0000256" key="1">
    <source>
        <dbReference type="ARBA" id="ARBA00022741"/>
    </source>
</evidence>
<keyword evidence="1" id="KW-0547">Nucleotide-binding</keyword>
<keyword evidence="5" id="KW-0456">Lyase</keyword>
<evidence type="ECO:0000313" key="6">
    <source>
        <dbReference type="Proteomes" id="UP000281343"/>
    </source>
</evidence>
<dbReference type="Gene3D" id="2.40.100.10">
    <property type="entry name" value="Cyclophilin-like"/>
    <property type="match status" value="1"/>
</dbReference>
<evidence type="ECO:0000313" key="5">
    <source>
        <dbReference type="EMBL" id="RMA44129.1"/>
    </source>
</evidence>
<evidence type="ECO:0000256" key="3">
    <source>
        <dbReference type="ARBA" id="ARBA00022840"/>
    </source>
</evidence>
<dbReference type="GO" id="GO:0016829">
    <property type="term" value="F:lyase activity"/>
    <property type="evidence" value="ECO:0007669"/>
    <property type="project" value="UniProtKB-KW"/>
</dbReference>
<dbReference type="InterPro" id="IPR052708">
    <property type="entry name" value="PxpC"/>
</dbReference>
<feature type="domain" description="Carboxyltransferase" evidence="4">
    <location>
        <begin position="25"/>
        <end position="299"/>
    </location>
</feature>
<accession>A0A3L9Y5U4</accession>
<sequence length="338" mass="35311">MTALIVHRAGPGVTVQDLGRPGHLAQGLSRGGAMDRLALYEGAALLAQAPDLAALEMVGIGGEFEADAPLRIALTGAPMKATLDGAPLIWNASHHMPAGSRLSIGGVIEGAVGYLHVGGGFDTDVRLGARAAQLNAGLGGPVEEGTHLPVGTDRQGATGMVLDVADRFSGGRLRILPSVQTGFFDEHTRARLEATAFQRDPRSNRMALRLAMDVEGFALEGGLTVVSEVIVPGDIQITGDGVPVILMAECQTMGGYPRIATVLPADLPRAAQTPPGAPLNLVFITPDEGLAAERADQAARDALRSRVRPLVRDPRDIPDLLSYHLADGAISGHEEEHQ</sequence>
<keyword evidence="2" id="KW-0378">Hydrolase</keyword>
<dbReference type="PANTHER" id="PTHR43309">
    <property type="entry name" value="5-OXOPROLINASE SUBUNIT C"/>
    <property type="match status" value="1"/>
</dbReference>
<dbReference type="EMBL" id="RCNT01000001">
    <property type="protein sequence ID" value="RMA44129.1"/>
    <property type="molecule type" value="Genomic_DNA"/>
</dbReference>
<keyword evidence="3" id="KW-0067">ATP-binding</keyword>
<dbReference type="GO" id="GO:0016787">
    <property type="term" value="F:hydrolase activity"/>
    <property type="evidence" value="ECO:0007669"/>
    <property type="project" value="UniProtKB-KW"/>
</dbReference>
<organism evidence="5 6">
    <name type="scientific">Rhodophyticola porphyridii</name>
    <dbReference type="NCBI Taxonomy" id="1852017"/>
    <lineage>
        <taxon>Bacteria</taxon>
        <taxon>Pseudomonadati</taxon>
        <taxon>Pseudomonadota</taxon>
        <taxon>Alphaproteobacteria</taxon>
        <taxon>Rhodobacterales</taxon>
        <taxon>Roseobacteraceae</taxon>
        <taxon>Rhodophyticola</taxon>
    </lineage>
</organism>
<gene>
    <name evidence="5" type="ORF">D9R08_04315</name>
</gene>
<comment type="caution">
    <text evidence="5">The sequence shown here is derived from an EMBL/GenBank/DDBJ whole genome shotgun (WGS) entry which is preliminary data.</text>
</comment>
<evidence type="ECO:0000259" key="4">
    <source>
        <dbReference type="SMART" id="SM00797"/>
    </source>
</evidence>
<dbReference type="PANTHER" id="PTHR43309:SF3">
    <property type="entry name" value="5-OXOPROLINASE SUBUNIT C"/>
    <property type="match status" value="1"/>
</dbReference>
<dbReference type="SMART" id="SM00797">
    <property type="entry name" value="AHS2"/>
    <property type="match status" value="1"/>
</dbReference>
<dbReference type="OrthoDB" id="9768696at2"/>
<protein>
    <submittedName>
        <fullName evidence="5">Urea amidolyase</fullName>
    </submittedName>
</protein>
<dbReference type="Proteomes" id="UP000281343">
    <property type="component" value="Unassembled WGS sequence"/>
</dbReference>
<keyword evidence="6" id="KW-1185">Reference proteome</keyword>
<reference evidence="5 6" key="1">
    <citation type="submission" date="2018-10" db="EMBL/GenBank/DDBJ databases">
        <authorList>
            <person name="Jung H.S."/>
            <person name="Jeon C.O."/>
        </authorList>
    </citation>
    <scope>NUCLEOTIDE SEQUENCE [LARGE SCALE GENOMIC DNA]</scope>
    <source>
        <strain evidence="5 6">MA-7-27</strain>
    </source>
</reference>
<proteinExistence type="predicted"/>
<name>A0A3L9Y5U4_9RHOB</name>
<dbReference type="GO" id="GO:0005524">
    <property type="term" value="F:ATP binding"/>
    <property type="evidence" value="ECO:0007669"/>
    <property type="project" value="UniProtKB-KW"/>
</dbReference>
<dbReference type="AlphaFoldDB" id="A0A3L9Y5U4"/>
<evidence type="ECO:0000256" key="2">
    <source>
        <dbReference type="ARBA" id="ARBA00022801"/>
    </source>
</evidence>
<dbReference type="Pfam" id="PF02626">
    <property type="entry name" value="CT_A_B"/>
    <property type="match status" value="1"/>
</dbReference>
<dbReference type="InterPro" id="IPR029000">
    <property type="entry name" value="Cyclophilin-like_dom_sf"/>
</dbReference>